<dbReference type="PANTHER" id="PTHR21661">
    <property type="entry name" value="EPOXIDE HYDROLASE 1-RELATED"/>
    <property type="match status" value="1"/>
</dbReference>
<dbReference type="PRINTS" id="PR00412">
    <property type="entry name" value="EPOXHYDRLASE"/>
</dbReference>
<dbReference type="GO" id="GO:0097176">
    <property type="term" value="P:epoxide metabolic process"/>
    <property type="evidence" value="ECO:0007669"/>
    <property type="project" value="TreeGrafter"/>
</dbReference>
<dbReference type="AlphaFoldDB" id="A0AAE0IUR8"/>
<protein>
    <submittedName>
        <fullName evidence="5">Alpha/Beta hydrolase protein</fullName>
    </submittedName>
</protein>
<dbReference type="Pfam" id="PF06441">
    <property type="entry name" value="EHN"/>
    <property type="match status" value="1"/>
</dbReference>
<evidence type="ECO:0000313" key="5">
    <source>
        <dbReference type="EMBL" id="KAK3331676.1"/>
    </source>
</evidence>
<gene>
    <name evidence="5" type="ORF">B0T19DRAFT_455995</name>
</gene>
<comment type="similarity">
    <text evidence="1">Belongs to the peptidase S33 family.</text>
</comment>
<reference evidence="5" key="1">
    <citation type="journal article" date="2023" name="Mol. Phylogenet. Evol.">
        <title>Genome-scale phylogeny and comparative genomics of the fungal order Sordariales.</title>
        <authorList>
            <person name="Hensen N."/>
            <person name="Bonometti L."/>
            <person name="Westerberg I."/>
            <person name="Brannstrom I.O."/>
            <person name="Guillou S."/>
            <person name="Cros-Aarteil S."/>
            <person name="Calhoun S."/>
            <person name="Haridas S."/>
            <person name="Kuo A."/>
            <person name="Mondo S."/>
            <person name="Pangilinan J."/>
            <person name="Riley R."/>
            <person name="LaButti K."/>
            <person name="Andreopoulos B."/>
            <person name="Lipzen A."/>
            <person name="Chen C."/>
            <person name="Yan M."/>
            <person name="Daum C."/>
            <person name="Ng V."/>
            <person name="Clum A."/>
            <person name="Steindorff A."/>
            <person name="Ohm R.A."/>
            <person name="Martin F."/>
            <person name="Silar P."/>
            <person name="Natvig D.O."/>
            <person name="Lalanne C."/>
            <person name="Gautier V."/>
            <person name="Ament-Velasquez S.L."/>
            <person name="Kruys A."/>
            <person name="Hutchinson M.I."/>
            <person name="Powell A.J."/>
            <person name="Barry K."/>
            <person name="Miller A.N."/>
            <person name="Grigoriev I.V."/>
            <person name="Debuchy R."/>
            <person name="Gladieux P."/>
            <person name="Hiltunen Thoren M."/>
            <person name="Johannesson H."/>
        </authorList>
    </citation>
    <scope>NUCLEOTIDE SEQUENCE</scope>
    <source>
        <strain evidence="5">SMH4131-1</strain>
    </source>
</reference>
<dbReference type="EMBL" id="JAUEPO010000002">
    <property type="protein sequence ID" value="KAK3331676.1"/>
    <property type="molecule type" value="Genomic_DNA"/>
</dbReference>
<dbReference type="GO" id="GO:0004301">
    <property type="term" value="F:epoxide hydrolase activity"/>
    <property type="evidence" value="ECO:0007669"/>
    <property type="project" value="TreeGrafter"/>
</dbReference>
<feature type="domain" description="Epoxide hydrolase N-terminal" evidence="4">
    <location>
        <begin position="23"/>
        <end position="142"/>
    </location>
</feature>
<feature type="active site" description="Proton acceptor" evidence="3">
    <location>
        <position position="392"/>
    </location>
</feature>
<keyword evidence="2 5" id="KW-0378">Hydrolase</keyword>
<evidence type="ECO:0000256" key="2">
    <source>
        <dbReference type="ARBA" id="ARBA00022801"/>
    </source>
</evidence>
<reference evidence="5" key="2">
    <citation type="submission" date="2023-06" db="EMBL/GenBank/DDBJ databases">
        <authorList>
            <consortium name="Lawrence Berkeley National Laboratory"/>
            <person name="Haridas S."/>
            <person name="Hensen N."/>
            <person name="Bonometti L."/>
            <person name="Westerberg I."/>
            <person name="Brannstrom I.O."/>
            <person name="Guillou S."/>
            <person name="Cros-Aarteil S."/>
            <person name="Calhoun S."/>
            <person name="Kuo A."/>
            <person name="Mondo S."/>
            <person name="Pangilinan J."/>
            <person name="Riley R."/>
            <person name="Labutti K."/>
            <person name="Andreopoulos B."/>
            <person name="Lipzen A."/>
            <person name="Chen C."/>
            <person name="Yanf M."/>
            <person name="Daum C."/>
            <person name="Ng V."/>
            <person name="Clum A."/>
            <person name="Steindorff A."/>
            <person name="Ohm R."/>
            <person name="Martin F."/>
            <person name="Silar P."/>
            <person name="Natvig D."/>
            <person name="Lalanne C."/>
            <person name="Gautier V."/>
            <person name="Ament-Velasquez S.L."/>
            <person name="Kruys A."/>
            <person name="Hutchinson M.I."/>
            <person name="Powell A.J."/>
            <person name="Barry K."/>
            <person name="Miller A.N."/>
            <person name="Grigoriev I.V."/>
            <person name="Debuchy R."/>
            <person name="Gladieux P."/>
            <person name="Thoren M.H."/>
            <person name="Johannesson H."/>
        </authorList>
    </citation>
    <scope>NUCLEOTIDE SEQUENCE</scope>
    <source>
        <strain evidence="5">SMH4131-1</strain>
    </source>
</reference>
<evidence type="ECO:0000259" key="4">
    <source>
        <dbReference type="Pfam" id="PF06441"/>
    </source>
</evidence>
<dbReference type="PIRSF" id="PIRSF001112">
    <property type="entry name" value="Epoxide_hydrolase"/>
    <property type="match status" value="1"/>
</dbReference>
<feature type="active site" description="Nucleophile" evidence="3">
    <location>
        <position position="209"/>
    </location>
</feature>
<evidence type="ECO:0000256" key="3">
    <source>
        <dbReference type="PIRSR" id="PIRSR001112-1"/>
    </source>
</evidence>
<keyword evidence="6" id="KW-1185">Reference proteome</keyword>
<dbReference type="Gene3D" id="3.40.50.1820">
    <property type="entry name" value="alpha/beta hydrolase"/>
    <property type="match status" value="1"/>
</dbReference>
<sequence length="419" mass="45864">MALASFSTLPHVLTTGIHPVPVPYTLHVPPNDLQHLPSLARAANIGIPTWYNTHADPTNGTYGISLDWLLDAQQTWADTSHSGFNWRAHEAHYNRIPQYKINITTPSDGQIFELHFAALFSTRPDAVPAIFMHGWPGAWLEFVPMLDLLAGKYTADTLPYHVIVPSIPDFGLSSRVRVEKELTLPVAAEAMNELMRALGFGGYVAQGGDVGYALAQYMCGVFEECKAFHVNFFFMTAAQAAAVANVTITPAEQAQLALSAAWASTGSAYSYEQGTRPSTIALALESSPIAMLAWMGEKFIQWSDNSQPLALDAILSIVSFYWHTKSFGRSMWSYRALTPVIGQGLPPIPLALTKPFGFSSFPHEMAALPRGYAEVIFGKSLVFYRAHDFGGHFAALQSPGPFLADIEEFLAIVKRKVVG</sequence>
<dbReference type="SUPFAM" id="SSF53474">
    <property type="entry name" value="alpha/beta-Hydrolases"/>
    <property type="match status" value="1"/>
</dbReference>
<dbReference type="Proteomes" id="UP001286456">
    <property type="component" value="Unassembled WGS sequence"/>
</dbReference>
<proteinExistence type="inferred from homology"/>
<dbReference type="InterPro" id="IPR029058">
    <property type="entry name" value="AB_hydrolase_fold"/>
</dbReference>
<feature type="active site" description="Proton donor" evidence="3">
    <location>
        <position position="334"/>
    </location>
</feature>
<evidence type="ECO:0000256" key="1">
    <source>
        <dbReference type="ARBA" id="ARBA00010088"/>
    </source>
</evidence>
<dbReference type="PANTHER" id="PTHR21661:SF39">
    <property type="entry name" value="HYDROLASE, PUTATIVE (AFU_ORTHOLOGUE AFUA_3G08960)-RELATED"/>
    <property type="match status" value="1"/>
</dbReference>
<comment type="caution">
    <text evidence="5">The sequence shown here is derived from an EMBL/GenBank/DDBJ whole genome shotgun (WGS) entry which is preliminary data.</text>
</comment>
<dbReference type="InterPro" id="IPR000639">
    <property type="entry name" value="Epox_hydrolase-like"/>
</dbReference>
<name>A0AAE0IUR8_9PEZI</name>
<organism evidence="5 6">
    <name type="scientific">Cercophora scortea</name>
    <dbReference type="NCBI Taxonomy" id="314031"/>
    <lineage>
        <taxon>Eukaryota</taxon>
        <taxon>Fungi</taxon>
        <taxon>Dikarya</taxon>
        <taxon>Ascomycota</taxon>
        <taxon>Pezizomycotina</taxon>
        <taxon>Sordariomycetes</taxon>
        <taxon>Sordariomycetidae</taxon>
        <taxon>Sordariales</taxon>
        <taxon>Lasiosphaeriaceae</taxon>
        <taxon>Cercophora</taxon>
    </lineage>
</organism>
<accession>A0AAE0IUR8</accession>
<evidence type="ECO:0000313" key="6">
    <source>
        <dbReference type="Proteomes" id="UP001286456"/>
    </source>
</evidence>
<dbReference type="InterPro" id="IPR016292">
    <property type="entry name" value="Epoxide_hydrolase"/>
</dbReference>
<dbReference type="InterPro" id="IPR010497">
    <property type="entry name" value="Epoxide_hydro_N"/>
</dbReference>